<name>A0A6J5MUS6_9CAUD</name>
<accession>A0A6J5MUS6</accession>
<gene>
    <name evidence="2" type="ORF">UFOVP1179_18</name>
    <name evidence="1" type="ORF">UFOVP524_34</name>
</gene>
<sequence length="303" mass="32353">MTHNKACPCSICKSSKPPLWWIDFNAEKQVITKDGITDTFEATEARAVRAFASGIQQDIDKVIEEVSRKLSASIRAGDIVTQRQLEEVQAALKASQRKLIADLANTAKPYAQTIAEAGLSQGASLLPSGSLDLGLLSGKASEFVVEATNRAAIRMARSVSDSLAERVSNIIRIGIEETATGTDVIGLLEEAGFDENRAQTIARTESARAYTDGQNAAWEASGVVKGKTWLVSPYACEFCEAAAKEFGEKSVGVTDAFYERGAVLTAASGATMALDFDDTSGPPLHPNCRCSLLPVIDYEGPDE</sequence>
<proteinExistence type="predicted"/>
<evidence type="ECO:0000313" key="2">
    <source>
        <dbReference type="EMBL" id="CAB4188288.1"/>
    </source>
</evidence>
<reference evidence="1" key="1">
    <citation type="submission" date="2020-04" db="EMBL/GenBank/DDBJ databases">
        <authorList>
            <person name="Chiriac C."/>
            <person name="Salcher M."/>
            <person name="Ghai R."/>
            <person name="Kavagutti S V."/>
        </authorList>
    </citation>
    <scope>NUCLEOTIDE SEQUENCE</scope>
</reference>
<dbReference type="EMBL" id="LR797126">
    <property type="protein sequence ID" value="CAB4188288.1"/>
    <property type="molecule type" value="Genomic_DNA"/>
</dbReference>
<protein>
    <submittedName>
        <fullName evidence="1">Phage head morphogenesis domain containing protein</fullName>
    </submittedName>
</protein>
<dbReference type="EMBL" id="LR796505">
    <property type="protein sequence ID" value="CAB4148826.1"/>
    <property type="molecule type" value="Genomic_DNA"/>
</dbReference>
<evidence type="ECO:0000313" key="1">
    <source>
        <dbReference type="EMBL" id="CAB4148826.1"/>
    </source>
</evidence>
<organism evidence="1">
    <name type="scientific">uncultured Caudovirales phage</name>
    <dbReference type="NCBI Taxonomy" id="2100421"/>
    <lineage>
        <taxon>Viruses</taxon>
        <taxon>Duplodnaviria</taxon>
        <taxon>Heunggongvirae</taxon>
        <taxon>Uroviricota</taxon>
        <taxon>Caudoviricetes</taxon>
        <taxon>Peduoviridae</taxon>
        <taxon>Maltschvirus</taxon>
        <taxon>Maltschvirus maltsch</taxon>
    </lineage>
</organism>